<dbReference type="Gene3D" id="2.60.40.10">
    <property type="entry name" value="Immunoglobulins"/>
    <property type="match status" value="2"/>
</dbReference>
<accession>A0A099L2J1</accession>
<evidence type="ECO:0000259" key="3">
    <source>
        <dbReference type="PROSITE" id="PS50853"/>
    </source>
</evidence>
<gene>
    <name evidence="4" type="ORF">GAB14E_0025</name>
</gene>
<proteinExistence type="predicted"/>
<dbReference type="PROSITE" id="PS50853">
    <property type="entry name" value="FN3"/>
    <property type="match status" value="1"/>
</dbReference>
<reference evidence="4 5" key="1">
    <citation type="submission" date="2014-08" db="EMBL/GenBank/DDBJ databases">
        <title>Genomic and Phenotypic Diversity of Colwellia psychrerythraea strains from Disparate Marine Basins.</title>
        <authorList>
            <person name="Techtmann S.M."/>
            <person name="Stelling S.C."/>
            <person name="Utturkar S.M."/>
            <person name="Alshibli N."/>
            <person name="Harris A."/>
            <person name="Brown S.D."/>
            <person name="Hazen T.C."/>
        </authorList>
    </citation>
    <scope>NUCLEOTIDE SEQUENCE [LARGE SCALE GENOMIC DNA]</scope>
    <source>
        <strain evidence="4 5">GAB14E</strain>
    </source>
</reference>
<evidence type="ECO:0000313" key="5">
    <source>
        <dbReference type="Proteomes" id="UP000029868"/>
    </source>
</evidence>
<dbReference type="Gene3D" id="2.60.120.380">
    <property type="match status" value="1"/>
</dbReference>
<sequence>MKKKLNWFYLSACMLVSTTLTAAENQINENNSTALKLGTPASFLSDLGVNTGSKKNFSPNSSHASVLDSNTSTKFSLVNNAGEEITVITDDFSLAGDGSLSMTGKAVNHPNSKFIMQGDEESVYGWVILEDQDVAYEYTTQDGQLFVNEIKVTDVHPNCDFEDHNHSVYAPAKGQASQATSNSHIGQYDGSHVGQLESNPGSSYVILLDTRRIMNNGIPYDVSKEFIWTTWQIVAASFSMLDVNVTTNWDVYNAAAVSRRGGATMYRETGRSTCHYAFGTTTFCTLHRESDAYGQGRIAAHELGHLLHLAHDGGYPGGEYYNGIADFQWVPIMGNIWMATSWGEAVYQWSKGEYSGASNRENDFSIMNGFIPFKSDDIPSSKALIIGSSGSVSGTSNTGQIEHNTDRDTFTFTIGGSGGVVNLNIDRTEHIGGGMLDVQAYIRNSAGAVVAQSNHNVSRSASFNQNLAAGNYTLEITGGAEGTPNWGFSKYSSLGYYAIEGSIGGVIIDPIDTPSIDNLENGDTLSGASQTFTWNESSAEGFWFYAGSSAGAQDYYRNDSQINGTSHTVTGLPSDGSTVYVTFHYLEGGVWSQVEYNFMAFNNDNNGQVGITSPTDGQALTSSSQVFTWNEGNAEGFWFYAGSSAGAKDYYRNDSQINDTAHTVTGLPTDGSTVYITFHYLMDGQWSQINYTYTAFNDDSICNAEPAIPAESVNTADSATSFTADWDLVSGATSYTVQLWQNDAWQTIDTTAQSEFSFTDLLANSTQYVHVMASNSCGDSVYSAWTEITLLGDDECTSAPEIPTGLTGNNQLINWNAVTGATGYDLQYWTGTWTDLGSSNNTSYSSGLSGTQYVRASATNNCGSSSYSNYVTIN</sequence>
<keyword evidence="2" id="KW-0732">Signal</keyword>
<dbReference type="AlphaFoldDB" id="A0A099L2J1"/>
<organism evidence="4 5">
    <name type="scientific">Colwellia psychrerythraea</name>
    <name type="common">Vibrio psychroerythus</name>
    <dbReference type="NCBI Taxonomy" id="28229"/>
    <lineage>
        <taxon>Bacteria</taxon>
        <taxon>Pseudomonadati</taxon>
        <taxon>Pseudomonadota</taxon>
        <taxon>Gammaproteobacteria</taxon>
        <taxon>Alteromonadales</taxon>
        <taxon>Colwelliaceae</taxon>
        <taxon>Colwellia</taxon>
    </lineage>
</organism>
<feature type="chain" id="PRO_5001957583" description="Fibronectin type-III domain-containing protein" evidence="2">
    <location>
        <begin position="23"/>
        <end position="874"/>
    </location>
</feature>
<dbReference type="SUPFAM" id="SSF55486">
    <property type="entry name" value="Metalloproteases ('zincins'), catalytic domain"/>
    <property type="match status" value="1"/>
</dbReference>
<dbReference type="InterPro" id="IPR013783">
    <property type="entry name" value="Ig-like_fold"/>
</dbReference>
<dbReference type="EMBL" id="JQEC01000011">
    <property type="protein sequence ID" value="KGJ96078.1"/>
    <property type="molecule type" value="Genomic_DNA"/>
</dbReference>
<name>A0A099L2J1_COLPS</name>
<dbReference type="InterPro" id="IPR003961">
    <property type="entry name" value="FN3_dom"/>
</dbReference>
<evidence type="ECO:0000256" key="1">
    <source>
        <dbReference type="SAM" id="MobiDB-lite"/>
    </source>
</evidence>
<feature type="domain" description="Fibronectin type-III" evidence="3">
    <location>
        <begin position="708"/>
        <end position="793"/>
    </location>
</feature>
<dbReference type="CDD" id="cd00063">
    <property type="entry name" value="FN3"/>
    <property type="match status" value="1"/>
</dbReference>
<dbReference type="InterPro" id="IPR036116">
    <property type="entry name" value="FN3_sf"/>
</dbReference>
<evidence type="ECO:0000256" key="2">
    <source>
        <dbReference type="SAM" id="SignalP"/>
    </source>
</evidence>
<comment type="caution">
    <text evidence="4">The sequence shown here is derived from an EMBL/GenBank/DDBJ whole genome shotgun (WGS) entry which is preliminary data.</text>
</comment>
<dbReference type="RefSeq" id="WP_033081083.1">
    <property type="nucleotide sequence ID" value="NZ_JQEC01000011.1"/>
</dbReference>
<feature type="signal peptide" evidence="2">
    <location>
        <begin position="1"/>
        <end position="22"/>
    </location>
</feature>
<dbReference type="Proteomes" id="UP000029868">
    <property type="component" value="Unassembled WGS sequence"/>
</dbReference>
<evidence type="ECO:0000313" key="4">
    <source>
        <dbReference type="EMBL" id="KGJ96078.1"/>
    </source>
</evidence>
<feature type="region of interest" description="Disordered" evidence="1">
    <location>
        <begin position="172"/>
        <end position="196"/>
    </location>
</feature>
<dbReference type="OrthoDB" id="6224876at2"/>
<dbReference type="SUPFAM" id="SSF49265">
    <property type="entry name" value="Fibronectin type III"/>
    <property type="match status" value="1"/>
</dbReference>
<dbReference type="PATRIC" id="fig|28229.3.peg.955"/>
<protein>
    <recommendedName>
        <fullName evidence="3">Fibronectin type-III domain-containing protein</fullName>
    </recommendedName>
</protein>
<feature type="compositionally biased region" description="Polar residues" evidence="1">
    <location>
        <begin position="175"/>
        <end position="185"/>
    </location>
</feature>